<accession>A0ABQ6QS73</accession>
<comment type="caution">
    <text evidence="2">The sequence shown here is derived from an EMBL/GenBank/DDBJ whole genome shotgun (WGS) entry which is preliminary data.</text>
</comment>
<proteinExistence type="predicted"/>
<sequence>MASRAALAGAVLLGTLLWTGLPGVPGGTVAFATSPAMEAVEVAAPAPAATAAVAVEEAREKATEGSGYREVTESAETFPDHGDLKATLRAVTLVPNRGYTPLQVTVHNTGGQPRPVRLSIHSQGRVVERSLQLAPRERTVTWLLLPADLQSGTLQMDSPGMDTAAHGFYLDGYRGARVMVLGDVKAFEKATGLSRTAENTEPLVATRFVEPRIAPRELAAYAGYDAVLVAVPPDQVPDDVWAVLETFAVSGGRLVLDQPPANPRLRFPLLQDPRAELSPYGFGFVRQFRDCRTQTPGCGIHLWEDTERSPAVVVPAGPPPRWERNDLLSDGRLPLLASARAPVGRFLLLIFLFSLAVGPGGWMLARRKGPLAVLIAVPTLAALTCLGLVAWSVLVDGFSVHAARYSLTLLDRERSRAVTVGLNAWYANLAEDGVRMPASSVLLASTAPEDPPRLLDWTNGLAVKNSFLPSRSYREWGEVAVIPSRARLTARKADGGVQVQNALGAPLQGGTLKLDGKLWTLPELADGAEGLATPRDGEDDSLAVFHDEARRRFPGAVTALGDALAEGTFVARLGGRGFTPTAVMDVELEAAQHLVRGQVEEARR</sequence>
<dbReference type="Proteomes" id="UP001342631">
    <property type="component" value="Unassembled WGS sequence"/>
</dbReference>
<evidence type="ECO:0000313" key="3">
    <source>
        <dbReference type="Proteomes" id="UP001342631"/>
    </source>
</evidence>
<evidence type="ECO:0000313" key="2">
    <source>
        <dbReference type="EMBL" id="GMU06887.1"/>
    </source>
</evidence>
<keyword evidence="3" id="KW-1185">Reference proteome</keyword>
<name>A0ABQ6QS73_9BACT</name>
<keyword evidence="1" id="KW-1133">Transmembrane helix</keyword>
<feature type="transmembrane region" description="Helical" evidence="1">
    <location>
        <begin position="371"/>
        <end position="394"/>
    </location>
</feature>
<dbReference type="EMBL" id="BTTX01000003">
    <property type="protein sequence ID" value="GMU06887.1"/>
    <property type="molecule type" value="Genomic_DNA"/>
</dbReference>
<keyword evidence="1" id="KW-0812">Transmembrane</keyword>
<gene>
    <name evidence="2" type="ORF">ASNO1_31400</name>
</gene>
<evidence type="ECO:0000256" key="1">
    <source>
        <dbReference type="SAM" id="Phobius"/>
    </source>
</evidence>
<feature type="transmembrane region" description="Helical" evidence="1">
    <location>
        <begin position="346"/>
        <end position="364"/>
    </location>
</feature>
<organism evidence="2 3">
    <name type="scientific">Corallococcus caeni</name>
    <dbReference type="NCBI Taxonomy" id="3082388"/>
    <lineage>
        <taxon>Bacteria</taxon>
        <taxon>Pseudomonadati</taxon>
        <taxon>Myxococcota</taxon>
        <taxon>Myxococcia</taxon>
        <taxon>Myxococcales</taxon>
        <taxon>Cystobacterineae</taxon>
        <taxon>Myxococcaceae</taxon>
        <taxon>Corallococcus</taxon>
    </lineage>
</organism>
<evidence type="ECO:0008006" key="4">
    <source>
        <dbReference type="Google" id="ProtNLM"/>
    </source>
</evidence>
<dbReference type="RefSeq" id="WP_338277704.1">
    <property type="nucleotide sequence ID" value="NZ_BTTX01000003.1"/>
</dbReference>
<reference evidence="2 3" key="1">
    <citation type="journal article" date="2024" name="Arch. Microbiol.">
        <title>Corallococcus caeni sp. nov., a novel myxobacterium isolated from activated sludge.</title>
        <authorList>
            <person name="Tomita S."/>
            <person name="Nakai R."/>
            <person name="Kuroda K."/>
            <person name="Kurashita H."/>
            <person name="Hatamoto M."/>
            <person name="Yamaguchi T."/>
            <person name="Narihiro T."/>
        </authorList>
    </citation>
    <scope>NUCLEOTIDE SEQUENCE [LARGE SCALE GENOMIC DNA]</scope>
    <source>
        <strain evidence="2 3">NO1</strain>
    </source>
</reference>
<keyword evidence="1" id="KW-0472">Membrane</keyword>
<protein>
    <recommendedName>
        <fullName evidence="4">DUF4350 domain-containing protein</fullName>
    </recommendedName>
</protein>